<dbReference type="AlphaFoldDB" id="A0AA36CIG2"/>
<evidence type="ECO:0000313" key="3">
    <source>
        <dbReference type="Proteomes" id="UP001177023"/>
    </source>
</evidence>
<protein>
    <submittedName>
        <fullName evidence="2">Uncharacterized protein</fullName>
    </submittedName>
</protein>
<accession>A0AA36CIG2</accession>
<dbReference type="EMBL" id="CATQJA010002088">
    <property type="protein sequence ID" value="CAJ0569645.1"/>
    <property type="molecule type" value="Genomic_DNA"/>
</dbReference>
<feature type="coiled-coil region" evidence="1">
    <location>
        <begin position="26"/>
        <end position="63"/>
    </location>
</feature>
<keyword evidence="3" id="KW-1185">Reference proteome</keyword>
<name>A0AA36CIG2_9BILA</name>
<comment type="caution">
    <text evidence="2">The sequence shown here is derived from an EMBL/GenBank/DDBJ whole genome shotgun (WGS) entry which is preliminary data.</text>
</comment>
<reference evidence="2" key="1">
    <citation type="submission" date="2023-06" db="EMBL/GenBank/DDBJ databases">
        <authorList>
            <person name="Delattre M."/>
        </authorList>
    </citation>
    <scope>NUCLEOTIDE SEQUENCE</scope>
    <source>
        <strain evidence="2">AF72</strain>
    </source>
</reference>
<keyword evidence="1" id="KW-0175">Coiled coil</keyword>
<gene>
    <name evidence="2" type="ORF">MSPICULIGERA_LOCUS8115</name>
</gene>
<proteinExistence type="predicted"/>
<organism evidence="2 3">
    <name type="scientific">Mesorhabditis spiculigera</name>
    <dbReference type="NCBI Taxonomy" id="96644"/>
    <lineage>
        <taxon>Eukaryota</taxon>
        <taxon>Metazoa</taxon>
        <taxon>Ecdysozoa</taxon>
        <taxon>Nematoda</taxon>
        <taxon>Chromadorea</taxon>
        <taxon>Rhabditida</taxon>
        <taxon>Rhabditina</taxon>
        <taxon>Rhabditomorpha</taxon>
        <taxon>Rhabditoidea</taxon>
        <taxon>Rhabditidae</taxon>
        <taxon>Mesorhabditinae</taxon>
        <taxon>Mesorhabditis</taxon>
    </lineage>
</organism>
<evidence type="ECO:0000256" key="1">
    <source>
        <dbReference type="SAM" id="Coils"/>
    </source>
</evidence>
<dbReference type="Proteomes" id="UP001177023">
    <property type="component" value="Unassembled WGS sequence"/>
</dbReference>
<evidence type="ECO:0000313" key="2">
    <source>
        <dbReference type="EMBL" id="CAJ0569645.1"/>
    </source>
</evidence>
<feature type="non-terminal residue" evidence="2">
    <location>
        <position position="1"/>
    </location>
</feature>
<sequence>MAAKESNATTIAEFEQYVAEQNRLHLEAMEALHDKEYELMQELDEKRTRNKNASEQLERLLTLTKATYKRRQTKHKVPDFIVDYAGQLITNAVVAFCSNSISAAEKRIAAERLVHLFEAVQTGDLAQGAELIELDRLVEEATQVLGGASKRLANIDVEETSLFSRHLMTFQRPSVTVLEQEKSKAMRALVDEILESRGAEMAEP</sequence>